<comment type="function">
    <text evidence="11">The coatomer is a cytosolic protein complex that binds to dilysine motifs and reversibly associates with Golgi non-clathrin-coated vesicles, which further mediate biosynthetic protein transport from the ER, via the Golgi up to the trans Golgi network. Coatomer complex is required for budding from Golgi membranes, and is essential for the retrograde Golgi-to-ER transport of dilysine-tagged proteins.</text>
</comment>
<dbReference type="Gene3D" id="1.25.10.10">
    <property type="entry name" value="Leucine-rich Repeat Variant"/>
    <property type="match status" value="2"/>
</dbReference>
<dbReference type="GO" id="GO:0005783">
    <property type="term" value="C:endoplasmic reticulum"/>
    <property type="evidence" value="ECO:0007669"/>
    <property type="project" value="TreeGrafter"/>
</dbReference>
<dbReference type="GO" id="GO:0006891">
    <property type="term" value="P:intra-Golgi vesicle-mediated transport"/>
    <property type="evidence" value="ECO:0007669"/>
    <property type="project" value="TreeGrafter"/>
</dbReference>
<evidence type="ECO:0000256" key="4">
    <source>
        <dbReference type="ARBA" id="ARBA00022490"/>
    </source>
</evidence>
<evidence type="ECO:0000256" key="9">
    <source>
        <dbReference type="ARBA" id="ARBA00023136"/>
    </source>
</evidence>
<feature type="domain" description="Coatomer gamma subunit appendage Ig-like subdomain" evidence="13">
    <location>
        <begin position="603"/>
        <end position="705"/>
    </location>
</feature>
<accession>A0A8C2SU18</accession>
<comment type="similarity">
    <text evidence="2 11">Belongs to the COPG family.</text>
</comment>
<dbReference type="GO" id="GO:0005793">
    <property type="term" value="C:endoplasmic reticulum-Golgi intermediate compartment"/>
    <property type="evidence" value="ECO:0007669"/>
    <property type="project" value="TreeGrafter"/>
</dbReference>
<keyword evidence="6 11" id="KW-0931">ER-Golgi transport</keyword>
<gene>
    <name evidence="14" type="primary">COPG2</name>
</gene>
<dbReference type="GeneTree" id="ENSGT00390000016313"/>
<feature type="domain" description="Clathrin/coatomer adaptor adaptin-like N-terminal" evidence="12">
    <location>
        <begin position="24"/>
        <end position="530"/>
    </location>
</feature>
<keyword evidence="10 11" id="KW-0968">Cytoplasmic vesicle</keyword>
<dbReference type="InterPro" id="IPR013041">
    <property type="entry name" value="Clathrin_app_Ig-like_sf"/>
</dbReference>
<sequence>MHFLNHDLSCNSGSGSNPFQNLEKSAVLQEARIFNETPINPRRCLHILTKILYLLNQGEHFGTTEATEAFFAMTRLFQSNDQTLRRMCYLTIKEMANISEDVIIVTSSLTKDMTGKEDVYRGPAIRALCRITDGTMLQAIERYMKQAIVDKVPSVSSSALVSSLHMMKISYDVVKRWVNEAQEAASSDNIMVQYHALGLLYHLRKNDRLAVSKMLNKFTKSGLKSQFAYCMLIRIASKLLKESEEGHESPLFDFIESCLRNKHEMVIYEAASAIIHLPNCTARELAPAVSVLQLFCSSPKPVLRYAAVRTLNKVAMKHPSAVTACNLDLENLVTDSNRSIATLAITTLLKTGSESSVDRLMKQISSFVSEISDEFKVVVVQAISALCQKYPRKHSVMMTFLSNMLRDDGGFEYKRAIVDCIISIIEENSESKETGLSHLCEFIEDCEHTVLATKILHLLGKEGPRTPSPSKYIRFIFNRVVLENEAVRAAAVSALAKFGAQNENLLPSILVYDDEVRDRATFYLNVLQQRQIALNAAYIFNGLTVSVPGMEKALHQYTLEPSDKPFDMKTVPLATAPIFEQKAEISLVTSKPEKVAPSRQDIFQEQLAAIPEFKSLGPLFKSSEPVQLTEAETEYFVRCIKHVFTNHIVFQFDCTNTLNDQLLERVTVQMEPSDAYDVICCIPAPSLAYNQPGMCYTLVQMPQDDPTAGTHQLLKCLVLVAGTEPFPCPSPHHHSLIPL</sequence>
<evidence type="ECO:0000256" key="11">
    <source>
        <dbReference type="PIRNR" id="PIRNR037093"/>
    </source>
</evidence>
<evidence type="ECO:0000313" key="15">
    <source>
        <dbReference type="Proteomes" id="UP000694412"/>
    </source>
</evidence>
<dbReference type="AlphaFoldDB" id="A0A8C2SU18"/>
<keyword evidence="5" id="KW-0677">Repeat</keyword>
<evidence type="ECO:0000313" key="14">
    <source>
        <dbReference type="Ensembl" id="ENSCJPP00005003797.1"/>
    </source>
</evidence>
<dbReference type="Proteomes" id="UP000694412">
    <property type="component" value="Chromosome 1"/>
</dbReference>
<dbReference type="GO" id="GO:0030126">
    <property type="term" value="C:COPI vesicle coat"/>
    <property type="evidence" value="ECO:0007669"/>
    <property type="project" value="InterPro"/>
</dbReference>
<organism evidence="14 15">
    <name type="scientific">Coturnix japonica</name>
    <name type="common">Japanese quail</name>
    <name type="synonym">Coturnix coturnix japonica</name>
    <dbReference type="NCBI Taxonomy" id="93934"/>
    <lineage>
        <taxon>Eukaryota</taxon>
        <taxon>Metazoa</taxon>
        <taxon>Chordata</taxon>
        <taxon>Craniata</taxon>
        <taxon>Vertebrata</taxon>
        <taxon>Euteleostomi</taxon>
        <taxon>Archelosauria</taxon>
        <taxon>Archosauria</taxon>
        <taxon>Dinosauria</taxon>
        <taxon>Saurischia</taxon>
        <taxon>Theropoda</taxon>
        <taxon>Coelurosauria</taxon>
        <taxon>Aves</taxon>
        <taxon>Neognathae</taxon>
        <taxon>Galloanserae</taxon>
        <taxon>Galliformes</taxon>
        <taxon>Phasianidae</taxon>
        <taxon>Perdicinae</taxon>
        <taxon>Coturnix</taxon>
    </lineage>
</organism>
<dbReference type="InterPro" id="IPR017106">
    <property type="entry name" value="Coatomer_gsu"/>
</dbReference>
<dbReference type="SUPFAM" id="SSF49348">
    <property type="entry name" value="Clathrin adaptor appendage domain"/>
    <property type="match status" value="1"/>
</dbReference>
<dbReference type="Pfam" id="PF08752">
    <property type="entry name" value="COP-gamma_platf"/>
    <property type="match status" value="1"/>
</dbReference>
<evidence type="ECO:0000256" key="7">
    <source>
        <dbReference type="ARBA" id="ARBA00022927"/>
    </source>
</evidence>
<dbReference type="GO" id="GO:0000139">
    <property type="term" value="C:Golgi membrane"/>
    <property type="evidence" value="ECO:0007669"/>
    <property type="project" value="UniProtKB-SubCell"/>
</dbReference>
<evidence type="ECO:0000256" key="6">
    <source>
        <dbReference type="ARBA" id="ARBA00022892"/>
    </source>
</evidence>
<reference evidence="14" key="2">
    <citation type="submission" date="2025-08" db="UniProtKB">
        <authorList>
            <consortium name="Ensembl"/>
        </authorList>
    </citation>
    <scope>IDENTIFICATION</scope>
</reference>
<dbReference type="InterPro" id="IPR013040">
    <property type="entry name" value="Coatomer_gsu_app_Ig-like_dom"/>
</dbReference>
<dbReference type="PIRSF" id="PIRSF037093">
    <property type="entry name" value="Coatomer_gamma_subunit"/>
    <property type="match status" value="1"/>
</dbReference>
<dbReference type="GO" id="GO:0005198">
    <property type="term" value="F:structural molecule activity"/>
    <property type="evidence" value="ECO:0007669"/>
    <property type="project" value="InterPro"/>
</dbReference>
<dbReference type="GO" id="GO:0006886">
    <property type="term" value="P:intracellular protein transport"/>
    <property type="evidence" value="ECO:0007669"/>
    <property type="project" value="InterPro"/>
</dbReference>
<keyword evidence="4 11" id="KW-0963">Cytoplasm</keyword>
<reference evidence="14" key="1">
    <citation type="submission" date="2015-11" db="EMBL/GenBank/DDBJ databases">
        <authorList>
            <consortium name="International Coturnix japonica Genome Analysis Consortium"/>
            <person name="Warren W."/>
            <person name="Burt D.W."/>
            <person name="Antin P.B."/>
            <person name="Lanford R."/>
            <person name="Gros J."/>
            <person name="Wilson R.K."/>
        </authorList>
    </citation>
    <scope>NUCLEOTIDE SEQUENCE [LARGE SCALE GENOMIC DNA]</scope>
</reference>
<dbReference type="Pfam" id="PF01602">
    <property type="entry name" value="Adaptin_N"/>
    <property type="match status" value="1"/>
</dbReference>
<dbReference type="GO" id="GO:0009306">
    <property type="term" value="P:protein secretion"/>
    <property type="evidence" value="ECO:0007669"/>
    <property type="project" value="TreeGrafter"/>
</dbReference>
<evidence type="ECO:0000256" key="10">
    <source>
        <dbReference type="ARBA" id="ARBA00023329"/>
    </source>
</evidence>
<comment type="subcellular location">
    <subcellularLocation>
        <location evidence="11">Cytoplasm</location>
    </subcellularLocation>
    <subcellularLocation>
        <location evidence="1 11">Golgi apparatus membrane</location>
        <topology evidence="1 11">Peripheral membrane protein</topology>
        <orientation evidence="1 11">Cytoplasmic side</orientation>
    </subcellularLocation>
    <subcellularLocation>
        <location evidence="11">Cytoplasmic vesicle</location>
        <location evidence="11">COPI-coated vesicle membrane</location>
        <topology evidence="11">Peripheral membrane protein</topology>
        <orientation evidence="11">Cytoplasmic side</orientation>
    </subcellularLocation>
</comment>
<evidence type="ECO:0000256" key="5">
    <source>
        <dbReference type="ARBA" id="ARBA00022737"/>
    </source>
</evidence>
<dbReference type="InterPro" id="IPR037067">
    <property type="entry name" value="Coatomer_gsu_app_sf"/>
</dbReference>
<reference evidence="14" key="3">
    <citation type="submission" date="2025-09" db="UniProtKB">
        <authorList>
            <consortium name="Ensembl"/>
        </authorList>
    </citation>
    <scope>IDENTIFICATION</scope>
</reference>
<evidence type="ECO:0000256" key="3">
    <source>
        <dbReference type="ARBA" id="ARBA00022448"/>
    </source>
</evidence>
<proteinExistence type="inferred from homology"/>
<dbReference type="SUPFAM" id="SSF48371">
    <property type="entry name" value="ARM repeat"/>
    <property type="match status" value="1"/>
</dbReference>
<evidence type="ECO:0000256" key="2">
    <source>
        <dbReference type="ARBA" id="ARBA00010720"/>
    </source>
</evidence>
<dbReference type="Gene3D" id="2.60.40.1480">
    <property type="entry name" value="Coatomer, gamma subunit, appendage domain"/>
    <property type="match status" value="1"/>
</dbReference>
<evidence type="ECO:0000259" key="13">
    <source>
        <dbReference type="Pfam" id="PF08752"/>
    </source>
</evidence>
<evidence type="ECO:0000256" key="8">
    <source>
        <dbReference type="ARBA" id="ARBA00023034"/>
    </source>
</evidence>
<dbReference type="GO" id="GO:0072384">
    <property type="term" value="P:organelle transport along microtubule"/>
    <property type="evidence" value="ECO:0007669"/>
    <property type="project" value="TreeGrafter"/>
</dbReference>
<dbReference type="Ensembl" id="ENSCJPT00005006618.1">
    <property type="protein sequence ID" value="ENSCJPP00005003797.1"/>
    <property type="gene ID" value="ENSCJPG00005000679.1"/>
</dbReference>
<keyword evidence="3 11" id="KW-0813">Transport</keyword>
<evidence type="ECO:0000259" key="12">
    <source>
        <dbReference type="Pfam" id="PF01602"/>
    </source>
</evidence>
<dbReference type="InterPro" id="IPR016024">
    <property type="entry name" value="ARM-type_fold"/>
</dbReference>
<name>A0A8C2SU18_COTJA</name>
<dbReference type="PANTHER" id="PTHR10261:SF4">
    <property type="entry name" value="COATOMER SUBUNIT GAMMA-2"/>
    <property type="match status" value="1"/>
</dbReference>
<dbReference type="PANTHER" id="PTHR10261">
    <property type="entry name" value="COATOMER SUBUNIT GAMMA"/>
    <property type="match status" value="1"/>
</dbReference>
<dbReference type="GO" id="GO:0006888">
    <property type="term" value="P:endoplasmic reticulum to Golgi vesicle-mediated transport"/>
    <property type="evidence" value="ECO:0007669"/>
    <property type="project" value="TreeGrafter"/>
</dbReference>
<comment type="subunit">
    <text evidence="11">Oligomeric complex.</text>
</comment>
<evidence type="ECO:0000256" key="1">
    <source>
        <dbReference type="ARBA" id="ARBA00004255"/>
    </source>
</evidence>
<keyword evidence="15" id="KW-1185">Reference proteome</keyword>
<protein>
    <recommendedName>
        <fullName evidence="11">Coatomer subunit gamma</fullName>
    </recommendedName>
</protein>
<keyword evidence="7 11" id="KW-0653">Protein transport</keyword>
<keyword evidence="9 11" id="KW-0472">Membrane</keyword>
<dbReference type="InterPro" id="IPR002553">
    <property type="entry name" value="Clathrin/coatomer_adapt-like_N"/>
</dbReference>
<keyword evidence="8 11" id="KW-0333">Golgi apparatus</keyword>
<dbReference type="InterPro" id="IPR011989">
    <property type="entry name" value="ARM-like"/>
</dbReference>